<sequence length="298" mass="29832">MSLKTFLFSTLLATSAVATFSGASSSSYGGSSGSSSWSGGSGMSGGSWGAAASCPAGCQPIQAPPAGGNGELIVQVVSVSDANGSLKYFPNNIEAPVGSIVQFQFHPKNHTITESSFAEPCKAVASNLTTPTRPGLKSGFVPVSGNESFTPVYNVLVNDTKPIWIYCGQTNHCQKGMAMVINQNSSSPNTIDKYIQNAMAQVLTPTAAAPAAATSSVFVPPPAATETVANTFTFGGSPPPASTETAVASAAAPPPVESVAVPPSSSVAVAPATFTGAAVKAREASAGLLVLGALVAAW</sequence>
<dbReference type="PANTHER" id="PTHR34883:SF15">
    <property type="entry name" value="EXTRACELLULAR SERINE-RICH PROTEIN"/>
    <property type="match status" value="1"/>
</dbReference>
<dbReference type="Gene3D" id="2.60.40.420">
    <property type="entry name" value="Cupredoxins - blue copper proteins"/>
    <property type="match status" value="1"/>
</dbReference>
<feature type="signal peptide" evidence="1">
    <location>
        <begin position="1"/>
        <end position="18"/>
    </location>
</feature>
<dbReference type="HOGENOM" id="CLU_053381_1_2_1"/>
<evidence type="ECO:0008006" key="4">
    <source>
        <dbReference type="Google" id="ProtNLM"/>
    </source>
</evidence>
<dbReference type="OrthoDB" id="2331100at2759"/>
<dbReference type="InterPro" id="IPR052953">
    <property type="entry name" value="Ser-rich/MCO-related"/>
</dbReference>
<keyword evidence="3" id="KW-1185">Reference proteome</keyword>
<dbReference type="AlphaFoldDB" id="A0A0D2BQT1"/>
<proteinExistence type="predicted"/>
<dbReference type="SUPFAM" id="SSF49503">
    <property type="entry name" value="Cupredoxins"/>
    <property type="match status" value="1"/>
</dbReference>
<name>A0A0D2BQT1_9EURO</name>
<dbReference type="InterPro" id="IPR008972">
    <property type="entry name" value="Cupredoxin"/>
</dbReference>
<organism evidence="2 3">
    <name type="scientific">Exophiala xenobiotica</name>
    <dbReference type="NCBI Taxonomy" id="348802"/>
    <lineage>
        <taxon>Eukaryota</taxon>
        <taxon>Fungi</taxon>
        <taxon>Dikarya</taxon>
        <taxon>Ascomycota</taxon>
        <taxon>Pezizomycotina</taxon>
        <taxon>Eurotiomycetes</taxon>
        <taxon>Chaetothyriomycetidae</taxon>
        <taxon>Chaetothyriales</taxon>
        <taxon>Herpotrichiellaceae</taxon>
        <taxon>Exophiala</taxon>
    </lineage>
</organism>
<accession>A0A0D2BQT1</accession>
<dbReference type="CDD" id="cd00920">
    <property type="entry name" value="Cupredoxin"/>
    <property type="match status" value="1"/>
</dbReference>
<dbReference type="PANTHER" id="PTHR34883">
    <property type="entry name" value="SERINE-RICH PROTEIN, PUTATIVE-RELATED-RELATED"/>
    <property type="match status" value="1"/>
</dbReference>
<protein>
    <recommendedName>
        <fullName evidence="4">Phytocyanin domain-containing protein</fullName>
    </recommendedName>
</protein>
<dbReference type="EMBL" id="KN847320">
    <property type="protein sequence ID" value="KIW54886.1"/>
    <property type="molecule type" value="Genomic_DNA"/>
</dbReference>
<gene>
    <name evidence="2" type="ORF">PV05_07217</name>
</gene>
<dbReference type="Proteomes" id="UP000054342">
    <property type="component" value="Unassembled WGS sequence"/>
</dbReference>
<dbReference type="RefSeq" id="XP_013315470.1">
    <property type="nucleotide sequence ID" value="XM_013460016.1"/>
</dbReference>
<keyword evidence="1" id="KW-0732">Signal</keyword>
<reference evidence="2 3" key="1">
    <citation type="submission" date="2015-01" db="EMBL/GenBank/DDBJ databases">
        <title>The Genome Sequence of Exophiala xenobiotica CBS118157.</title>
        <authorList>
            <consortium name="The Broad Institute Genomics Platform"/>
            <person name="Cuomo C."/>
            <person name="de Hoog S."/>
            <person name="Gorbushina A."/>
            <person name="Stielow B."/>
            <person name="Teixiera M."/>
            <person name="Abouelleil A."/>
            <person name="Chapman S.B."/>
            <person name="Priest M."/>
            <person name="Young S.K."/>
            <person name="Wortman J."/>
            <person name="Nusbaum C."/>
            <person name="Birren B."/>
        </authorList>
    </citation>
    <scope>NUCLEOTIDE SEQUENCE [LARGE SCALE GENOMIC DNA]</scope>
    <source>
        <strain evidence="2 3">CBS 118157</strain>
    </source>
</reference>
<dbReference type="GeneID" id="25329125"/>
<evidence type="ECO:0000313" key="2">
    <source>
        <dbReference type="EMBL" id="KIW54886.1"/>
    </source>
</evidence>
<evidence type="ECO:0000256" key="1">
    <source>
        <dbReference type="SAM" id="SignalP"/>
    </source>
</evidence>
<dbReference type="STRING" id="348802.A0A0D2BQT1"/>
<evidence type="ECO:0000313" key="3">
    <source>
        <dbReference type="Proteomes" id="UP000054342"/>
    </source>
</evidence>
<feature type="chain" id="PRO_5002250057" description="Phytocyanin domain-containing protein" evidence="1">
    <location>
        <begin position="19"/>
        <end position="298"/>
    </location>
</feature>